<protein>
    <submittedName>
        <fullName evidence="1">Rhodopirellula transposase DDE domain protein</fullName>
    </submittedName>
</protein>
<organism evidence="1 2">
    <name type="scientific">Candidatus Argoarchaeum ethanivorans</name>
    <dbReference type="NCBI Taxonomy" id="2608793"/>
    <lineage>
        <taxon>Archaea</taxon>
        <taxon>Methanobacteriati</taxon>
        <taxon>Methanobacteriota</taxon>
        <taxon>Stenosarchaea group</taxon>
        <taxon>Methanomicrobia</taxon>
        <taxon>Methanosarcinales</taxon>
        <taxon>Methanosarcinales incertae sedis</taxon>
        <taxon>GOM Arc I cluster</taxon>
        <taxon>Candidatus Argoarchaeum</taxon>
    </lineage>
</organism>
<dbReference type="InterPro" id="IPR011518">
    <property type="entry name" value="Transposase_36"/>
</dbReference>
<accession>A0A811TED3</accession>
<dbReference type="EMBL" id="CAJHIO010000041">
    <property type="protein sequence ID" value="CAD6493809.1"/>
    <property type="molecule type" value="Genomic_DNA"/>
</dbReference>
<dbReference type="Pfam" id="PF07592">
    <property type="entry name" value="DDE_Tnp_ISAZ013"/>
    <property type="match status" value="1"/>
</dbReference>
<dbReference type="Proteomes" id="UP000610373">
    <property type="component" value="Unassembled WGS sequence"/>
</dbReference>
<name>A0A811TED3_9EURY</name>
<proteinExistence type="predicted"/>
<gene>
    <name evidence="1" type="ORF">CHKLHMKO_00543</name>
</gene>
<dbReference type="AlphaFoldDB" id="A0A811TED3"/>
<evidence type="ECO:0000313" key="2">
    <source>
        <dbReference type="Proteomes" id="UP000610373"/>
    </source>
</evidence>
<evidence type="ECO:0000313" key="1">
    <source>
        <dbReference type="EMBL" id="CAD6493809.1"/>
    </source>
</evidence>
<reference evidence="1" key="1">
    <citation type="submission" date="2020-10" db="EMBL/GenBank/DDBJ databases">
        <authorList>
            <person name="Hahn C.J."/>
            <person name="Laso-Perez R."/>
            <person name="Vulcano F."/>
            <person name="Vaziourakis K.-M."/>
            <person name="Stokke R."/>
            <person name="Steen I.H."/>
            <person name="Teske A."/>
            <person name="Boetius A."/>
            <person name="Liebeke M."/>
            <person name="Amann R."/>
            <person name="Knittel K."/>
        </authorList>
    </citation>
    <scope>NUCLEOTIDE SEQUENCE</scope>
    <source>
        <strain evidence="1">Gfbio:e3339647-f889-4370-9287-4fb5cb688e4c:AG392O15_GoMArc1</strain>
    </source>
</reference>
<comment type="caution">
    <text evidence="1">The sequence shown here is derived from an EMBL/GenBank/DDBJ whole genome shotgun (WGS) entry which is preliminary data.</text>
</comment>
<sequence>MISVYHFPPGTSKWNKIEHRLFAFITQNWRGKPLISHEVIVNLIAATATRKGLRVQCKLDTNQYPVGIKVPDEEMELINIIKDKFHGEWNYTISPHSA</sequence>